<dbReference type="PANTHER" id="PTHR38248">
    <property type="entry name" value="FUNK1 6"/>
    <property type="match status" value="1"/>
</dbReference>
<dbReference type="EMBL" id="VXIS01000343">
    <property type="protein sequence ID" value="KAA8894390.1"/>
    <property type="molecule type" value="Genomic_DNA"/>
</dbReference>
<dbReference type="Gene3D" id="1.10.510.10">
    <property type="entry name" value="Transferase(Phosphotransferase) domain 1"/>
    <property type="match status" value="1"/>
</dbReference>
<dbReference type="InParanoid" id="A0A5J5EG92"/>
<dbReference type="EC" id="2.7.11.1" evidence="1"/>
<feature type="domain" description="Fungal-type protein kinase" evidence="5">
    <location>
        <begin position="213"/>
        <end position="646"/>
    </location>
</feature>
<gene>
    <name evidence="6" type="ORF">FN846DRAFT_922999</name>
</gene>
<comment type="catalytic activity">
    <reaction evidence="2">
        <text>L-threonyl-[protein] + ATP = O-phospho-L-threonyl-[protein] + ADP + H(+)</text>
        <dbReference type="Rhea" id="RHEA:46608"/>
        <dbReference type="Rhea" id="RHEA-COMP:11060"/>
        <dbReference type="Rhea" id="RHEA-COMP:11605"/>
        <dbReference type="ChEBI" id="CHEBI:15378"/>
        <dbReference type="ChEBI" id="CHEBI:30013"/>
        <dbReference type="ChEBI" id="CHEBI:30616"/>
        <dbReference type="ChEBI" id="CHEBI:61977"/>
        <dbReference type="ChEBI" id="CHEBI:456216"/>
        <dbReference type="EC" id="2.7.11.1"/>
    </reaction>
</comment>
<feature type="compositionally biased region" description="Basic residues" evidence="4">
    <location>
        <begin position="61"/>
        <end position="71"/>
    </location>
</feature>
<sequence length="754" mass="83378">MSSLLGKRARRNEPNPPAGRASKRSQTSNTTMPPPPPPRTPSSAPARVPFPQQALADRGPSRRGRPARKPSRSSFPPSNETPCKRNSESVREHAFNVEGARADPSLTGRSEMDLLLYDELYANVTCDVADMWSAFPTADPMMAYAIERGLYDPRFARWTAWPANPTEDNVLRFFLDLLSSLRAHCWPAGCDTFDYVPSGCIALEDGDCERKTDVVVVGPRVDADRAVSWLNVRVVGELKSSAAKSNLDDTILQVANYAREVFGAQPNRRWVPAFTLCGSDLRVWRFDRAGACGSTLLDIHQHPEQFLATITAYATMGAADVGFDPSILFRTDAGEVVFDPTVHLLAEPEGSGDGGQRGGAHAYPYIYVPVDTSDGAPSAATPPPAAVWSAPCTSWTALSLNPDPISRRIAIATRGSVCWEARRRDAAPESPWLYVVKDQWRSYERDPEGVFLRLAGDGVPGVARYIWHSDVCVRSGPDRQLRLDDITGIRPASACASTAAAPTEYPALTKTSTNLFHTGATFCNRVHTRLLSGPVGRPLLHFGTYTNLLVSIKQAIEAHRHMYTQHRVLHRDVSKNNILLHPSGPGGFLIDFDLAIFAERSRVTGASHRTGTFDFMARDVLLPLPNHQHTPLHDLESFFYVLLWVCIYYSKEGERRDPAPKHTIFAPQAPNDVTPWETAKGKKAMYMDARYFRSFVLPTLFPEANECLAQTLTAWRKAVVQDDDEEDIDEEIIAQRYQAVVDILQAGIDQAAGR</sequence>
<feature type="compositionally biased region" description="Polar residues" evidence="4">
    <location>
        <begin position="72"/>
        <end position="81"/>
    </location>
</feature>
<evidence type="ECO:0000313" key="7">
    <source>
        <dbReference type="Proteomes" id="UP000326924"/>
    </source>
</evidence>
<dbReference type="Pfam" id="PF17667">
    <property type="entry name" value="Pkinase_fungal"/>
    <property type="match status" value="1"/>
</dbReference>
<protein>
    <recommendedName>
        <fullName evidence="1">non-specific serine/threonine protein kinase</fullName>
        <ecNumber evidence="1">2.7.11.1</ecNumber>
    </recommendedName>
</protein>
<dbReference type="PROSITE" id="PS00109">
    <property type="entry name" value="PROTEIN_KINASE_TYR"/>
    <property type="match status" value="1"/>
</dbReference>
<dbReference type="InterPro" id="IPR011009">
    <property type="entry name" value="Kinase-like_dom_sf"/>
</dbReference>
<name>A0A5J5EG92_9PEZI</name>
<keyword evidence="7" id="KW-1185">Reference proteome</keyword>
<organism evidence="6 7">
    <name type="scientific">Sphaerosporella brunnea</name>
    <dbReference type="NCBI Taxonomy" id="1250544"/>
    <lineage>
        <taxon>Eukaryota</taxon>
        <taxon>Fungi</taxon>
        <taxon>Dikarya</taxon>
        <taxon>Ascomycota</taxon>
        <taxon>Pezizomycotina</taxon>
        <taxon>Pezizomycetes</taxon>
        <taxon>Pezizales</taxon>
        <taxon>Pyronemataceae</taxon>
        <taxon>Sphaerosporella</taxon>
    </lineage>
</organism>
<dbReference type="PANTHER" id="PTHR38248:SF2">
    <property type="entry name" value="FUNK1 11"/>
    <property type="match status" value="1"/>
</dbReference>
<dbReference type="GO" id="GO:0004674">
    <property type="term" value="F:protein serine/threonine kinase activity"/>
    <property type="evidence" value="ECO:0007669"/>
    <property type="project" value="UniProtKB-EC"/>
</dbReference>
<comment type="caution">
    <text evidence="6">The sequence shown here is derived from an EMBL/GenBank/DDBJ whole genome shotgun (WGS) entry which is preliminary data.</text>
</comment>
<reference evidence="6 7" key="1">
    <citation type="submission" date="2019-09" db="EMBL/GenBank/DDBJ databases">
        <title>Draft genome of the ectomycorrhizal ascomycete Sphaerosporella brunnea.</title>
        <authorList>
            <consortium name="DOE Joint Genome Institute"/>
            <person name="Benucci G.M."/>
            <person name="Marozzi G."/>
            <person name="Antonielli L."/>
            <person name="Sanchez S."/>
            <person name="Marco P."/>
            <person name="Wang X."/>
            <person name="Falini L.B."/>
            <person name="Barry K."/>
            <person name="Haridas S."/>
            <person name="Lipzen A."/>
            <person name="Labutti K."/>
            <person name="Grigoriev I.V."/>
            <person name="Murat C."/>
            <person name="Martin F."/>
            <person name="Albertini E."/>
            <person name="Donnini D."/>
            <person name="Bonito G."/>
        </authorList>
    </citation>
    <scope>NUCLEOTIDE SEQUENCE [LARGE SCALE GENOMIC DNA]</scope>
    <source>
        <strain evidence="6 7">Sb_GMNB300</strain>
    </source>
</reference>
<dbReference type="SUPFAM" id="SSF56112">
    <property type="entry name" value="Protein kinase-like (PK-like)"/>
    <property type="match status" value="1"/>
</dbReference>
<evidence type="ECO:0000256" key="2">
    <source>
        <dbReference type="ARBA" id="ARBA00047899"/>
    </source>
</evidence>
<dbReference type="InterPro" id="IPR040976">
    <property type="entry name" value="Pkinase_fungal"/>
</dbReference>
<dbReference type="InterPro" id="IPR008266">
    <property type="entry name" value="Tyr_kinase_AS"/>
</dbReference>
<dbReference type="Proteomes" id="UP000326924">
    <property type="component" value="Unassembled WGS sequence"/>
</dbReference>
<dbReference type="OrthoDB" id="5584477at2759"/>
<feature type="compositionally biased region" description="Basic and acidic residues" evidence="4">
    <location>
        <begin position="82"/>
        <end position="95"/>
    </location>
</feature>
<evidence type="ECO:0000256" key="1">
    <source>
        <dbReference type="ARBA" id="ARBA00012513"/>
    </source>
</evidence>
<evidence type="ECO:0000313" key="6">
    <source>
        <dbReference type="EMBL" id="KAA8894390.1"/>
    </source>
</evidence>
<comment type="catalytic activity">
    <reaction evidence="3">
        <text>L-seryl-[protein] + ATP = O-phospho-L-seryl-[protein] + ADP + H(+)</text>
        <dbReference type="Rhea" id="RHEA:17989"/>
        <dbReference type="Rhea" id="RHEA-COMP:9863"/>
        <dbReference type="Rhea" id="RHEA-COMP:11604"/>
        <dbReference type="ChEBI" id="CHEBI:15378"/>
        <dbReference type="ChEBI" id="CHEBI:29999"/>
        <dbReference type="ChEBI" id="CHEBI:30616"/>
        <dbReference type="ChEBI" id="CHEBI:83421"/>
        <dbReference type="ChEBI" id="CHEBI:456216"/>
        <dbReference type="EC" id="2.7.11.1"/>
    </reaction>
</comment>
<evidence type="ECO:0000256" key="3">
    <source>
        <dbReference type="ARBA" id="ARBA00048679"/>
    </source>
</evidence>
<feature type="region of interest" description="Disordered" evidence="4">
    <location>
        <begin position="1"/>
        <end position="96"/>
    </location>
</feature>
<proteinExistence type="predicted"/>
<accession>A0A5J5EG92</accession>
<evidence type="ECO:0000259" key="5">
    <source>
        <dbReference type="Pfam" id="PF17667"/>
    </source>
</evidence>
<dbReference type="AlphaFoldDB" id="A0A5J5EG92"/>
<evidence type="ECO:0000256" key="4">
    <source>
        <dbReference type="SAM" id="MobiDB-lite"/>
    </source>
</evidence>